<evidence type="ECO:0000256" key="12">
    <source>
        <dbReference type="SAM" id="MobiDB-lite"/>
    </source>
</evidence>
<feature type="region of interest" description="Disordered" evidence="12">
    <location>
        <begin position="125"/>
        <end position="163"/>
    </location>
</feature>
<evidence type="ECO:0000256" key="10">
    <source>
        <dbReference type="RuleBase" id="RU000682"/>
    </source>
</evidence>
<dbReference type="InterPro" id="IPR009057">
    <property type="entry name" value="Homeodomain-like_sf"/>
</dbReference>
<organism evidence="14 15">
    <name type="scientific">Striga hermonthica</name>
    <name type="common">Purple witchweed</name>
    <name type="synonym">Buchnera hermonthica</name>
    <dbReference type="NCBI Taxonomy" id="68872"/>
    <lineage>
        <taxon>Eukaryota</taxon>
        <taxon>Viridiplantae</taxon>
        <taxon>Streptophyta</taxon>
        <taxon>Embryophyta</taxon>
        <taxon>Tracheophyta</taxon>
        <taxon>Spermatophyta</taxon>
        <taxon>Magnoliopsida</taxon>
        <taxon>eudicotyledons</taxon>
        <taxon>Gunneridae</taxon>
        <taxon>Pentapetalae</taxon>
        <taxon>asterids</taxon>
        <taxon>lamiids</taxon>
        <taxon>Lamiales</taxon>
        <taxon>Orobanchaceae</taxon>
        <taxon>Buchnereae</taxon>
        <taxon>Striga</taxon>
    </lineage>
</organism>
<dbReference type="Gene3D" id="1.10.10.60">
    <property type="entry name" value="Homeodomain-like"/>
    <property type="match status" value="1"/>
</dbReference>
<comment type="similarity">
    <text evidence="7 11">Belongs to the HD-ZIP homeobox family. Class I subfamily.</text>
</comment>
<evidence type="ECO:0000256" key="7">
    <source>
        <dbReference type="ARBA" id="ARBA00025748"/>
    </source>
</evidence>
<evidence type="ECO:0000259" key="13">
    <source>
        <dbReference type="PROSITE" id="PS50071"/>
    </source>
</evidence>
<evidence type="ECO:0000256" key="1">
    <source>
        <dbReference type="ARBA" id="ARBA00004123"/>
    </source>
</evidence>
<dbReference type="CDD" id="cd00086">
    <property type="entry name" value="homeodomain"/>
    <property type="match status" value="1"/>
</dbReference>
<dbReference type="InterPro" id="IPR001356">
    <property type="entry name" value="HD"/>
</dbReference>
<accession>A0A9N7RFB4</accession>
<dbReference type="PROSITE" id="PS00027">
    <property type="entry name" value="HOMEOBOX_1"/>
    <property type="match status" value="1"/>
</dbReference>
<dbReference type="Pfam" id="PF00046">
    <property type="entry name" value="Homeodomain"/>
    <property type="match status" value="1"/>
</dbReference>
<keyword evidence="3 9" id="KW-0238">DNA-binding</keyword>
<dbReference type="EMBL" id="CACSLK010027751">
    <property type="protein sequence ID" value="CAA0827182.1"/>
    <property type="molecule type" value="Genomic_DNA"/>
</dbReference>
<evidence type="ECO:0000256" key="8">
    <source>
        <dbReference type="ARBA" id="ARBA00058361"/>
    </source>
</evidence>
<comment type="subcellular location">
    <subcellularLocation>
        <location evidence="1 9 10">Nucleus</location>
    </subcellularLocation>
</comment>
<dbReference type="SMART" id="SM00389">
    <property type="entry name" value="HOX"/>
    <property type="match status" value="1"/>
</dbReference>
<protein>
    <recommendedName>
        <fullName evidence="11">Homeobox-leucine zipper protein</fullName>
    </recommendedName>
    <alternativeName>
        <fullName evidence="11">HD-ZIP protein</fullName>
    </alternativeName>
    <alternativeName>
        <fullName evidence="11">Homeodomain transcription factor</fullName>
    </alternativeName>
</protein>
<comment type="function">
    <text evidence="8">Probable transcription activator that may act as growth regulators in response to water deficit.</text>
</comment>
<reference evidence="14" key="1">
    <citation type="submission" date="2019-12" db="EMBL/GenBank/DDBJ databases">
        <authorList>
            <person name="Scholes J."/>
        </authorList>
    </citation>
    <scope>NUCLEOTIDE SEQUENCE</scope>
</reference>
<dbReference type="InterPro" id="IPR017970">
    <property type="entry name" value="Homeobox_CS"/>
</dbReference>
<dbReference type="Pfam" id="PF02183">
    <property type="entry name" value="HALZ"/>
    <property type="match status" value="1"/>
</dbReference>
<dbReference type="PANTHER" id="PTHR24326:SF122">
    <property type="entry name" value="HOMEOBOX-LEUCINE ZIPPER PROTEIN HOX6"/>
    <property type="match status" value="1"/>
</dbReference>
<dbReference type="OrthoDB" id="907895at2759"/>
<dbReference type="SUPFAM" id="SSF46689">
    <property type="entry name" value="Homeodomain-like"/>
    <property type="match status" value="1"/>
</dbReference>
<feature type="domain" description="Homeobox" evidence="13">
    <location>
        <begin position="25"/>
        <end position="85"/>
    </location>
</feature>
<dbReference type="Proteomes" id="UP001153555">
    <property type="component" value="Unassembled WGS sequence"/>
</dbReference>
<dbReference type="FunFam" id="1.10.10.60:FF:000293">
    <property type="entry name" value="Homeobox-leucine zipper protein ATHB-7"/>
    <property type="match status" value="1"/>
</dbReference>
<keyword evidence="2 11" id="KW-0805">Transcription regulation</keyword>
<evidence type="ECO:0000256" key="6">
    <source>
        <dbReference type="ARBA" id="ARBA00023242"/>
    </source>
</evidence>
<dbReference type="GO" id="GO:0005634">
    <property type="term" value="C:nucleus"/>
    <property type="evidence" value="ECO:0007669"/>
    <property type="project" value="UniProtKB-SubCell"/>
</dbReference>
<dbReference type="InterPro" id="IPR003106">
    <property type="entry name" value="Leu_zip_homeo"/>
</dbReference>
<keyword evidence="4 9" id="KW-0371">Homeobox</keyword>
<sequence>MLDVSEYSSASECCFADINTTSSRRKKSKNKRRFSDEQIRSLEVTFDSETKLEPGKKAQLAKELGLRPRQVAIWFQNRRARWKSKQIQKDYSVLLASYNDLASKFERLKEEKQHLLVQLQNLKDEMEKSENRSNGNSSSDGEWDCKKETNSEPNNNSSSQLFVGMLSDGDDVSTRTEFVILPDELDDEELLKLVESPLTSSDDWEATNLDSDDHKWWDFWC</sequence>
<dbReference type="GO" id="GO:0045893">
    <property type="term" value="P:positive regulation of DNA-templated transcription"/>
    <property type="evidence" value="ECO:0007669"/>
    <property type="project" value="TreeGrafter"/>
</dbReference>
<evidence type="ECO:0000256" key="9">
    <source>
        <dbReference type="PROSITE-ProRule" id="PRU00108"/>
    </source>
</evidence>
<evidence type="ECO:0000256" key="3">
    <source>
        <dbReference type="ARBA" id="ARBA00023125"/>
    </source>
</evidence>
<dbReference type="GO" id="GO:0009414">
    <property type="term" value="P:response to water deprivation"/>
    <property type="evidence" value="ECO:0007669"/>
    <property type="project" value="UniProtKB-ARBA"/>
</dbReference>
<keyword evidence="15" id="KW-1185">Reference proteome</keyword>
<name>A0A9N7RFB4_STRHE</name>
<keyword evidence="5 11" id="KW-0804">Transcription</keyword>
<dbReference type="PROSITE" id="PS50071">
    <property type="entry name" value="HOMEOBOX_2"/>
    <property type="match status" value="1"/>
</dbReference>
<dbReference type="PRINTS" id="PR00031">
    <property type="entry name" value="HTHREPRESSR"/>
</dbReference>
<evidence type="ECO:0000256" key="2">
    <source>
        <dbReference type="ARBA" id="ARBA00023015"/>
    </source>
</evidence>
<comment type="caution">
    <text evidence="14">The sequence shown here is derived from an EMBL/GenBank/DDBJ whole genome shotgun (WGS) entry which is preliminary data.</text>
</comment>
<dbReference type="InterPro" id="IPR000047">
    <property type="entry name" value="HTH_motif"/>
</dbReference>
<dbReference type="GO" id="GO:0009737">
    <property type="term" value="P:response to abscisic acid"/>
    <property type="evidence" value="ECO:0007669"/>
    <property type="project" value="UniProtKB-ARBA"/>
</dbReference>
<evidence type="ECO:0000256" key="11">
    <source>
        <dbReference type="RuleBase" id="RU369038"/>
    </source>
</evidence>
<dbReference type="PANTHER" id="PTHR24326">
    <property type="entry name" value="HOMEOBOX-LEUCINE ZIPPER PROTEIN"/>
    <property type="match status" value="1"/>
</dbReference>
<evidence type="ECO:0000313" key="15">
    <source>
        <dbReference type="Proteomes" id="UP001153555"/>
    </source>
</evidence>
<keyword evidence="6 9" id="KW-0539">Nucleus</keyword>
<evidence type="ECO:0000313" key="14">
    <source>
        <dbReference type="EMBL" id="CAA0827182.1"/>
    </source>
</evidence>
<comment type="function">
    <text evidence="11">Transcription factor.</text>
</comment>
<proteinExistence type="inferred from homology"/>
<feature type="DNA-binding region" description="Homeobox" evidence="9">
    <location>
        <begin position="27"/>
        <end position="86"/>
    </location>
</feature>
<dbReference type="GO" id="GO:0000981">
    <property type="term" value="F:DNA-binding transcription factor activity, RNA polymerase II-specific"/>
    <property type="evidence" value="ECO:0007669"/>
    <property type="project" value="UniProtKB-UniRule"/>
</dbReference>
<gene>
    <name evidence="14" type="ORF">SHERM_22877</name>
</gene>
<evidence type="ECO:0000256" key="4">
    <source>
        <dbReference type="ARBA" id="ARBA00023155"/>
    </source>
</evidence>
<dbReference type="InterPro" id="IPR045224">
    <property type="entry name" value="HDZip_class_I_plant"/>
</dbReference>
<dbReference type="AlphaFoldDB" id="A0A9N7RFB4"/>
<dbReference type="GO" id="GO:0000976">
    <property type="term" value="F:transcription cis-regulatory region binding"/>
    <property type="evidence" value="ECO:0007669"/>
    <property type="project" value="UniProtKB-ARBA"/>
</dbReference>
<evidence type="ECO:0000256" key="5">
    <source>
        <dbReference type="ARBA" id="ARBA00023163"/>
    </source>
</evidence>